<protein>
    <submittedName>
        <fullName evidence="1">Aminopeptidase N</fullName>
        <ecNumber evidence="1">3.4.11.2</ecNumber>
    </submittedName>
</protein>
<evidence type="ECO:0000313" key="2">
    <source>
        <dbReference type="Proteomes" id="UP000254712"/>
    </source>
</evidence>
<dbReference type="EC" id="3.4.11.2" evidence="1"/>
<reference evidence="1 2" key="1">
    <citation type="submission" date="2018-06" db="EMBL/GenBank/DDBJ databases">
        <authorList>
            <consortium name="Pathogen Informatics"/>
            <person name="Doyle S."/>
        </authorList>
    </citation>
    <scope>NUCLEOTIDE SEQUENCE [LARGE SCALE GENOMIC DNA]</scope>
    <source>
        <strain evidence="1 2">NCTC8261</strain>
    </source>
</reference>
<name>A0A379WW24_SALET</name>
<dbReference type="Proteomes" id="UP000254712">
    <property type="component" value="Unassembled WGS sequence"/>
</dbReference>
<dbReference type="GO" id="GO:0016285">
    <property type="term" value="F:alanyl aminopeptidase activity"/>
    <property type="evidence" value="ECO:0007669"/>
    <property type="project" value="UniProtKB-EC"/>
</dbReference>
<dbReference type="AlphaFoldDB" id="A0A379WW24"/>
<dbReference type="EMBL" id="UGXT01000002">
    <property type="protein sequence ID" value="SUH38299.1"/>
    <property type="molecule type" value="Genomic_DNA"/>
</dbReference>
<accession>A0A379WW24</accession>
<keyword evidence="1" id="KW-0378">Hydrolase</keyword>
<sequence length="58" mass="6541">MTQQPQAKYRHDYRAPDYQIADIDLTFDLDAEKTVVTAISQAVRHGAPDAPLRLMGKI</sequence>
<keyword evidence="1" id="KW-0031">Aminopeptidase</keyword>
<keyword evidence="1" id="KW-0645">Protease</keyword>
<organism evidence="1 2">
    <name type="scientific">Salmonella enterica I</name>
    <dbReference type="NCBI Taxonomy" id="59201"/>
    <lineage>
        <taxon>Bacteria</taxon>
        <taxon>Pseudomonadati</taxon>
        <taxon>Pseudomonadota</taxon>
        <taxon>Gammaproteobacteria</taxon>
        <taxon>Enterobacterales</taxon>
        <taxon>Enterobacteriaceae</taxon>
        <taxon>Salmonella</taxon>
    </lineage>
</organism>
<gene>
    <name evidence="1" type="primary">pepN_2</name>
    <name evidence="1" type="ORF">NCTC8261_04624</name>
</gene>
<proteinExistence type="predicted"/>
<evidence type="ECO:0000313" key="1">
    <source>
        <dbReference type="EMBL" id="SUH38299.1"/>
    </source>
</evidence>